<dbReference type="SUPFAM" id="SSF63380">
    <property type="entry name" value="Riboflavin synthase domain-like"/>
    <property type="match status" value="1"/>
</dbReference>
<dbReference type="PROSITE" id="PS51085">
    <property type="entry name" value="2FE2S_FER_2"/>
    <property type="match status" value="1"/>
</dbReference>
<comment type="cofactor">
    <cofactor evidence="1">
        <name>[2Fe-2S] cluster</name>
        <dbReference type="ChEBI" id="CHEBI:190135"/>
    </cofactor>
</comment>
<dbReference type="Pfam" id="PF00111">
    <property type="entry name" value="Fer2"/>
    <property type="match status" value="1"/>
</dbReference>
<accession>A0A3E0H420</accession>
<evidence type="ECO:0000313" key="4">
    <source>
        <dbReference type="EMBL" id="REH37806.1"/>
    </source>
</evidence>
<dbReference type="CDD" id="cd00207">
    <property type="entry name" value="fer2"/>
    <property type="match status" value="1"/>
</dbReference>
<feature type="domain" description="FAD-binding FR-type" evidence="3">
    <location>
        <begin position="32"/>
        <end position="132"/>
    </location>
</feature>
<dbReference type="Pfam" id="PF00175">
    <property type="entry name" value="NAD_binding_1"/>
    <property type="match status" value="1"/>
</dbReference>
<protein>
    <submittedName>
        <fullName evidence="4">Ferredoxin-NADP reductase</fullName>
    </submittedName>
</protein>
<dbReference type="PANTHER" id="PTHR47354:SF3">
    <property type="entry name" value="OXIDOREDUCTASE-RELATED"/>
    <property type="match status" value="1"/>
</dbReference>
<dbReference type="InterPro" id="IPR036010">
    <property type="entry name" value="2Fe-2S_ferredoxin-like_sf"/>
</dbReference>
<dbReference type="InterPro" id="IPR050415">
    <property type="entry name" value="MRET"/>
</dbReference>
<dbReference type="Pfam" id="PF00970">
    <property type="entry name" value="FAD_binding_6"/>
    <property type="match status" value="1"/>
</dbReference>
<reference evidence="4 5" key="1">
    <citation type="submission" date="2018-08" db="EMBL/GenBank/DDBJ databases">
        <title>Genomic Encyclopedia of Type Strains, Phase IV (KMG-IV): sequencing the most valuable type-strain genomes for metagenomic binning, comparative biology and taxonomic classification.</title>
        <authorList>
            <person name="Goeker M."/>
        </authorList>
    </citation>
    <scope>NUCLEOTIDE SEQUENCE [LARGE SCALE GENOMIC DNA]</scope>
    <source>
        <strain evidence="4 5">DSM 26022</strain>
    </source>
</reference>
<dbReference type="InterPro" id="IPR001709">
    <property type="entry name" value="Flavoprot_Pyr_Nucl_cyt_Rdtase"/>
</dbReference>
<evidence type="ECO:0000256" key="1">
    <source>
        <dbReference type="ARBA" id="ARBA00034078"/>
    </source>
</evidence>
<dbReference type="InterPro" id="IPR008333">
    <property type="entry name" value="Cbr1-like_FAD-bd_dom"/>
</dbReference>
<evidence type="ECO:0000313" key="5">
    <source>
        <dbReference type="Proteomes" id="UP000256774"/>
    </source>
</evidence>
<organism evidence="4 5">
    <name type="scientific">Paraperlucidibaca baekdonensis</name>
    <dbReference type="NCBI Taxonomy" id="748120"/>
    <lineage>
        <taxon>Bacteria</taxon>
        <taxon>Pseudomonadati</taxon>
        <taxon>Pseudomonadota</taxon>
        <taxon>Gammaproteobacteria</taxon>
        <taxon>Moraxellales</taxon>
        <taxon>Moraxellaceae</taxon>
        <taxon>Paraperlucidibaca</taxon>
    </lineage>
</organism>
<dbReference type="PRINTS" id="PR00406">
    <property type="entry name" value="CYTB5RDTASE"/>
</dbReference>
<dbReference type="EMBL" id="QUNR01000003">
    <property type="protein sequence ID" value="REH37806.1"/>
    <property type="molecule type" value="Genomic_DNA"/>
</dbReference>
<evidence type="ECO:0000259" key="2">
    <source>
        <dbReference type="PROSITE" id="PS51085"/>
    </source>
</evidence>
<dbReference type="SUPFAM" id="SSF52343">
    <property type="entry name" value="Ferredoxin reductase-like, C-terminal NADP-linked domain"/>
    <property type="match status" value="1"/>
</dbReference>
<dbReference type="Gene3D" id="3.40.50.80">
    <property type="entry name" value="Nucleotide-binding domain of ferredoxin-NADP reductase (FNR) module"/>
    <property type="match status" value="1"/>
</dbReference>
<dbReference type="InterPro" id="IPR039261">
    <property type="entry name" value="FNR_nucleotide-bd"/>
</dbReference>
<comment type="caution">
    <text evidence="4">The sequence shown here is derived from an EMBL/GenBank/DDBJ whole genome shotgun (WGS) entry which is preliminary data.</text>
</comment>
<dbReference type="Gene3D" id="2.40.30.10">
    <property type="entry name" value="Translation factors"/>
    <property type="match status" value="1"/>
</dbReference>
<proteinExistence type="predicted"/>
<evidence type="ECO:0000259" key="3">
    <source>
        <dbReference type="PROSITE" id="PS51384"/>
    </source>
</evidence>
<dbReference type="GO" id="GO:0016491">
    <property type="term" value="F:oxidoreductase activity"/>
    <property type="evidence" value="ECO:0007669"/>
    <property type="project" value="InterPro"/>
</dbReference>
<dbReference type="RefSeq" id="WP_116208413.1">
    <property type="nucleotide sequence ID" value="NZ_QUNR01000003.1"/>
</dbReference>
<feature type="domain" description="2Fe-2S ferredoxin-type" evidence="2">
    <location>
        <begin position="265"/>
        <end position="347"/>
    </location>
</feature>
<dbReference type="Proteomes" id="UP000256774">
    <property type="component" value="Unassembled WGS sequence"/>
</dbReference>
<dbReference type="PROSITE" id="PS51384">
    <property type="entry name" value="FAD_FR"/>
    <property type="match status" value="1"/>
</dbReference>
<dbReference type="PRINTS" id="PR00371">
    <property type="entry name" value="FPNCR"/>
</dbReference>
<dbReference type="AlphaFoldDB" id="A0A3E0H420"/>
<dbReference type="InterPro" id="IPR001433">
    <property type="entry name" value="OxRdtase_FAD/NAD-bd"/>
</dbReference>
<dbReference type="PANTHER" id="PTHR47354">
    <property type="entry name" value="NADH OXIDOREDUCTASE HCR"/>
    <property type="match status" value="1"/>
</dbReference>
<dbReference type="InterPro" id="IPR012675">
    <property type="entry name" value="Beta-grasp_dom_sf"/>
</dbReference>
<dbReference type="InterPro" id="IPR017938">
    <property type="entry name" value="Riboflavin_synthase-like_b-brl"/>
</dbReference>
<dbReference type="InterPro" id="IPR017927">
    <property type="entry name" value="FAD-bd_FR_type"/>
</dbReference>
<dbReference type="GO" id="GO:0051536">
    <property type="term" value="F:iron-sulfur cluster binding"/>
    <property type="evidence" value="ECO:0007669"/>
    <property type="project" value="InterPro"/>
</dbReference>
<dbReference type="InterPro" id="IPR001041">
    <property type="entry name" value="2Fe-2S_ferredoxin-type"/>
</dbReference>
<keyword evidence="5" id="KW-1185">Reference proteome</keyword>
<gene>
    <name evidence="4" type="ORF">DFR26_1590</name>
</gene>
<dbReference type="OrthoDB" id="9796486at2"/>
<dbReference type="Gene3D" id="3.10.20.30">
    <property type="match status" value="1"/>
</dbReference>
<name>A0A3E0H420_9GAMM</name>
<sequence>MAAQQIITALKNAIAPADVAAFWQDHVAPLRSAEPRGKITHITPASAHAVALTIKPNKAFAGFRAGQHITVSAAINGAWVARSYSPSALASGELQITVQQVPNGRFSHWAQTQASIGDWLKLSAPYGELAWPASTAPVIMLAAGSGITPFLSLLNEPLTRPTQLQYWVKTREHACHIDQLIALAAREPLFQFNLYCTESEQAPRLHAEHVVSASTTDKSPRPELMACGPAGFIACAEAIASAQGLPLQSEAFSLPVVISDATQLVNITLARSGKVVQVIAGEPLLPALEAQGITPASGCRRGICNTCACGKASGVSENIITQARHDGDSPGLKLCINSARSDLTLNV</sequence>
<dbReference type="SUPFAM" id="SSF54292">
    <property type="entry name" value="2Fe-2S ferredoxin-like"/>
    <property type="match status" value="1"/>
</dbReference>